<evidence type="ECO:0000313" key="1">
    <source>
        <dbReference type="EMBL" id="KAH6940455.1"/>
    </source>
</evidence>
<dbReference type="Proteomes" id="UP000821845">
    <property type="component" value="Chromosome 11"/>
</dbReference>
<name>A0ACB7T0R8_HYAAI</name>
<comment type="caution">
    <text evidence="1">The sequence shown here is derived from an EMBL/GenBank/DDBJ whole genome shotgun (WGS) entry which is preliminary data.</text>
</comment>
<evidence type="ECO:0000313" key="2">
    <source>
        <dbReference type="Proteomes" id="UP000821845"/>
    </source>
</evidence>
<dbReference type="EMBL" id="CM023491">
    <property type="protein sequence ID" value="KAH6940455.1"/>
    <property type="molecule type" value="Genomic_DNA"/>
</dbReference>
<organism evidence="1 2">
    <name type="scientific">Hyalomma asiaticum</name>
    <name type="common">Tick</name>
    <dbReference type="NCBI Taxonomy" id="266040"/>
    <lineage>
        <taxon>Eukaryota</taxon>
        <taxon>Metazoa</taxon>
        <taxon>Ecdysozoa</taxon>
        <taxon>Arthropoda</taxon>
        <taxon>Chelicerata</taxon>
        <taxon>Arachnida</taxon>
        <taxon>Acari</taxon>
        <taxon>Parasitiformes</taxon>
        <taxon>Ixodida</taxon>
        <taxon>Ixodoidea</taxon>
        <taxon>Ixodidae</taxon>
        <taxon>Hyalomminae</taxon>
        <taxon>Hyalomma</taxon>
    </lineage>
</organism>
<reference evidence="1" key="1">
    <citation type="submission" date="2020-05" db="EMBL/GenBank/DDBJ databases">
        <title>Large-scale comparative analyses of tick genomes elucidate their genetic diversity and vector capacities.</title>
        <authorList>
            <person name="Jia N."/>
            <person name="Wang J."/>
            <person name="Shi W."/>
            <person name="Du L."/>
            <person name="Sun Y."/>
            <person name="Zhan W."/>
            <person name="Jiang J."/>
            <person name="Wang Q."/>
            <person name="Zhang B."/>
            <person name="Ji P."/>
            <person name="Sakyi L.B."/>
            <person name="Cui X."/>
            <person name="Yuan T."/>
            <person name="Jiang B."/>
            <person name="Yang W."/>
            <person name="Lam T.T.-Y."/>
            <person name="Chang Q."/>
            <person name="Ding S."/>
            <person name="Wang X."/>
            <person name="Zhu J."/>
            <person name="Ruan X."/>
            <person name="Zhao L."/>
            <person name="Wei J."/>
            <person name="Que T."/>
            <person name="Du C."/>
            <person name="Cheng J."/>
            <person name="Dai P."/>
            <person name="Han X."/>
            <person name="Huang E."/>
            <person name="Gao Y."/>
            <person name="Liu J."/>
            <person name="Shao H."/>
            <person name="Ye R."/>
            <person name="Li L."/>
            <person name="Wei W."/>
            <person name="Wang X."/>
            <person name="Wang C."/>
            <person name="Yang T."/>
            <person name="Huo Q."/>
            <person name="Li W."/>
            <person name="Guo W."/>
            <person name="Chen H."/>
            <person name="Zhou L."/>
            <person name="Ni X."/>
            <person name="Tian J."/>
            <person name="Zhou Y."/>
            <person name="Sheng Y."/>
            <person name="Liu T."/>
            <person name="Pan Y."/>
            <person name="Xia L."/>
            <person name="Li J."/>
            <person name="Zhao F."/>
            <person name="Cao W."/>
        </authorList>
    </citation>
    <scope>NUCLEOTIDE SEQUENCE</scope>
    <source>
        <strain evidence="1">Hyas-2018</strain>
    </source>
</reference>
<keyword evidence="2" id="KW-1185">Reference proteome</keyword>
<proteinExistence type="predicted"/>
<sequence length="107" mass="12068">MGFEGEKFVYFRLLRCILSFGFLQRHYKGQLRFPDELSTRSPPPPNLPPGPACKLSDNYYYTRDGRREVGYPKLIFDSTTPMKQIEAGKEGAKGKPGVAVPGIPYLP</sequence>
<protein>
    <submittedName>
        <fullName evidence="1">Uncharacterized protein</fullName>
    </submittedName>
</protein>
<gene>
    <name evidence="1" type="ORF">HPB50_000062</name>
</gene>
<accession>A0ACB7T0R8</accession>